<keyword evidence="2" id="KW-0812">Transmembrane</keyword>
<keyword evidence="2" id="KW-0472">Membrane</keyword>
<proteinExistence type="predicted"/>
<dbReference type="EMBL" id="JASODW010000011">
    <property type="protein sequence ID" value="MDK6275729.1"/>
    <property type="molecule type" value="Genomic_DNA"/>
</dbReference>
<dbReference type="Proteomes" id="UP001240483">
    <property type="component" value="Unassembled WGS sequence"/>
</dbReference>
<reference evidence="3" key="1">
    <citation type="submission" date="2023-05" db="EMBL/GenBank/DDBJ databases">
        <title>Cataloging the Phylogenetic Diversity of Human Bladder Bacteria.</title>
        <authorList>
            <person name="Du J."/>
        </authorList>
    </citation>
    <scope>NUCLEOTIDE SEQUENCE</scope>
    <source>
        <strain evidence="3">UMB9978</strain>
    </source>
</reference>
<organism evidence="3 4">
    <name type="scientific">Pseudoglutamicibacter cumminsii</name>
    <dbReference type="NCBI Taxonomy" id="156979"/>
    <lineage>
        <taxon>Bacteria</taxon>
        <taxon>Bacillati</taxon>
        <taxon>Actinomycetota</taxon>
        <taxon>Actinomycetes</taxon>
        <taxon>Micrococcales</taxon>
        <taxon>Micrococcaceae</taxon>
        <taxon>Pseudoglutamicibacter</taxon>
    </lineage>
</organism>
<accession>A0AAP4FDV8</accession>
<comment type="caution">
    <text evidence="3">The sequence shown here is derived from an EMBL/GenBank/DDBJ whole genome shotgun (WGS) entry which is preliminary data.</text>
</comment>
<dbReference type="InterPro" id="IPR021449">
    <property type="entry name" value="DUF3099"/>
</dbReference>
<dbReference type="RefSeq" id="WP_285333450.1">
    <property type="nucleotide sequence ID" value="NZ_JASODW010000011.1"/>
</dbReference>
<feature type="region of interest" description="Disordered" evidence="1">
    <location>
        <begin position="82"/>
        <end position="164"/>
    </location>
</feature>
<keyword evidence="2" id="KW-1133">Transmembrane helix</keyword>
<sequence length="164" mass="17393">MAKKEATAPAEYSITDAQEAASLEARHRHRMYALKMTLRVICFPLGGILAYYVNIWLGLGLLIFATIIPWFAVVSANAIQPSSTVDPTWADKQAPTELPTSYVDASTRAAGDDNASEQVIQIHSEQHQRARSGNADSSGSESSGSESSGSESSGSESSGSEGRA</sequence>
<gene>
    <name evidence="3" type="ORF">QP116_08295</name>
</gene>
<feature type="compositionally biased region" description="Low complexity" evidence="1">
    <location>
        <begin position="137"/>
        <end position="164"/>
    </location>
</feature>
<dbReference type="Pfam" id="PF11298">
    <property type="entry name" value="DUF3099"/>
    <property type="match status" value="1"/>
</dbReference>
<evidence type="ECO:0000313" key="3">
    <source>
        <dbReference type="EMBL" id="MDK6275729.1"/>
    </source>
</evidence>
<evidence type="ECO:0000313" key="4">
    <source>
        <dbReference type="Proteomes" id="UP001240483"/>
    </source>
</evidence>
<protein>
    <submittedName>
        <fullName evidence="3">DUF3099 domain-containing protein</fullName>
    </submittedName>
</protein>
<dbReference type="AlphaFoldDB" id="A0AAP4FDV8"/>
<name>A0AAP4FDV8_9MICC</name>
<evidence type="ECO:0000256" key="2">
    <source>
        <dbReference type="SAM" id="Phobius"/>
    </source>
</evidence>
<evidence type="ECO:0000256" key="1">
    <source>
        <dbReference type="SAM" id="MobiDB-lite"/>
    </source>
</evidence>
<feature type="transmembrane region" description="Helical" evidence="2">
    <location>
        <begin position="59"/>
        <end position="79"/>
    </location>
</feature>
<feature type="transmembrane region" description="Helical" evidence="2">
    <location>
        <begin position="36"/>
        <end position="53"/>
    </location>
</feature>